<evidence type="ECO:0000313" key="1">
    <source>
        <dbReference type="EMBL" id="GHG05367.1"/>
    </source>
</evidence>
<evidence type="ECO:0000313" key="2">
    <source>
        <dbReference type="Proteomes" id="UP000632849"/>
    </source>
</evidence>
<accession>A0A919BR52</accession>
<dbReference type="Proteomes" id="UP000632849">
    <property type="component" value="Unassembled WGS sequence"/>
</dbReference>
<reference evidence="1" key="1">
    <citation type="journal article" date="2014" name="Int. J. Syst. Evol. Microbiol.">
        <title>Complete genome sequence of Corynebacterium casei LMG S-19264T (=DSM 44701T), isolated from a smear-ripened cheese.</title>
        <authorList>
            <consortium name="US DOE Joint Genome Institute (JGI-PGF)"/>
            <person name="Walter F."/>
            <person name="Albersmeier A."/>
            <person name="Kalinowski J."/>
            <person name="Ruckert C."/>
        </authorList>
    </citation>
    <scope>NUCLEOTIDE SEQUENCE</scope>
    <source>
        <strain evidence="1">JCM 4122</strain>
    </source>
</reference>
<comment type="caution">
    <text evidence="1">The sequence shown here is derived from an EMBL/GenBank/DDBJ whole genome shotgun (WGS) entry which is preliminary data.</text>
</comment>
<keyword evidence="2" id="KW-1185">Reference proteome</keyword>
<reference evidence="1" key="2">
    <citation type="submission" date="2020-09" db="EMBL/GenBank/DDBJ databases">
        <authorList>
            <person name="Sun Q."/>
            <person name="Ohkuma M."/>
        </authorList>
    </citation>
    <scope>NUCLEOTIDE SEQUENCE</scope>
    <source>
        <strain evidence="1">JCM 4122</strain>
    </source>
</reference>
<sequence>MIIPASPANAYTTYTDDQCSSSTRCLAIFFNSLQNSGVFRSPCFITNKTEDSHLGYDYLTSSGMQQVRYQFNYGYGFGFDEPLPNSSKCEGADPGSGWSVKNNAAGASNGDTRSHRIFYYSNQQGTYQTIEVGSNENLISALKNENASSARL</sequence>
<proteinExistence type="predicted"/>
<dbReference type="RefSeq" id="WP_190042454.1">
    <property type="nucleotide sequence ID" value="NZ_BNBE01000002.1"/>
</dbReference>
<dbReference type="EMBL" id="BNBE01000002">
    <property type="protein sequence ID" value="GHG05367.1"/>
    <property type="molecule type" value="Genomic_DNA"/>
</dbReference>
<protein>
    <submittedName>
        <fullName evidence="1">Uncharacterized protein</fullName>
    </submittedName>
</protein>
<dbReference type="AlphaFoldDB" id="A0A919BR52"/>
<gene>
    <name evidence="1" type="ORF">GCM10017667_40230</name>
</gene>
<name>A0A919BR52_STRFL</name>
<organism evidence="1 2">
    <name type="scientific">Streptomyces filamentosus</name>
    <name type="common">Streptomyces roseosporus</name>
    <dbReference type="NCBI Taxonomy" id="67294"/>
    <lineage>
        <taxon>Bacteria</taxon>
        <taxon>Bacillati</taxon>
        <taxon>Actinomycetota</taxon>
        <taxon>Actinomycetes</taxon>
        <taxon>Kitasatosporales</taxon>
        <taxon>Streptomycetaceae</taxon>
        <taxon>Streptomyces</taxon>
    </lineage>
</organism>